<dbReference type="EMBL" id="SWLB01000002">
    <property type="protein sequence ID" value="KAF3340794.1"/>
    <property type="molecule type" value="Genomic_DNA"/>
</dbReference>
<evidence type="ECO:0008006" key="3">
    <source>
        <dbReference type="Google" id="ProtNLM"/>
    </source>
</evidence>
<keyword evidence="2" id="KW-1185">Reference proteome</keyword>
<dbReference type="PANTHER" id="PTHR35546:SF130">
    <property type="entry name" value="EXPRESSED PROTEIN"/>
    <property type="match status" value="1"/>
</dbReference>
<dbReference type="PANTHER" id="PTHR35546">
    <property type="entry name" value="F-BOX PROTEIN INTERACTION DOMAIN PROTEIN-RELATED"/>
    <property type="match status" value="1"/>
</dbReference>
<proteinExistence type="predicted"/>
<organism evidence="1 2">
    <name type="scientific">Carex littledalei</name>
    <dbReference type="NCBI Taxonomy" id="544730"/>
    <lineage>
        <taxon>Eukaryota</taxon>
        <taxon>Viridiplantae</taxon>
        <taxon>Streptophyta</taxon>
        <taxon>Embryophyta</taxon>
        <taxon>Tracheophyta</taxon>
        <taxon>Spermatophyta</taxon>
        <taxon>Magnoliopsida</taxon>
        <taxon>Liliopsida</taxon>
        <taxon>Poales</taxon>
        <taxon>Cyperaceae</taxon>
        <taxon>Cyperoideae</taxon>
        <taxon>Cariceae</taxon>
        <taxon>Carex</taxon>
        <taxon>Carex subgen. Euthyceras</taxon>
    </lineage>
</organism>
<gene>
    <name evidence="1" type="ORF">FCM35_KLT09638</name>
</gene>
<comment type="caution">
    <text evidence="1">The sequence shown here is derived from an EMBL/GenBank/DDBJ whole genome shotgun (WGS) entry which is preliminary data.</text>
</comment>
<reference evidence="1" key="1">
    <citation type="submission" date="2020-01" db="EMBL/GenBank/DDBJ databases">
        <title>Genome sequence of Kobresia littledalei, the first chromosome-level genome in the family Cyperaceae.</title>
        <authorList>
            <person name="Qu G."/>
        </authorList>
    </citation>
    <scope>NUCLEOTIDE SEQUENCE</scope>
    <source>
        <strain evidence="1">C.B.Clarke</strain>
        <tissue evidence="1">Leaf</tissue>
    </source>
</reference>
<dbReference type="AlphaFoldDB" id="A0A833RGE1"/>
<dbReference type="OrthoDB" id="765391at2759"/>
<accession>A0A833RGE1</accession>
<evidence type="ECO:0000313" key="1">
    <source>
        <dbReference type="EMBL" id="KAF3340794.1"/>
    </source>
</evidence>
<dbReference type="Proteomes" id="UP000623129">
    <property type="component" value="Unassembled WGS sequence"/>
</dbReference>
<dbReference type="InterPro" id="IPR055290">
    <property type="entry name" value="At3g26010-like"/>
</dbReference>
<evidence type="ECO:0000313" key="2">
    <source>
        <dbReference type="Proteomes" id="UP000623129"/>
    </source>
</evidence>
<sequence length="182" mass="20243">MAPPPSSERHNDLPDHLLHKKILPCLPFKYLSRLKCISKELHSLISTDAKFAVDQSCSADTSSSSFVYMSDGILSFFPDHALIGVPDPSLKFLKPTSLYRELKLITCTNGLLLLQGKCSRKASLCVCNPATKEMVSIPENDGWEKYSICEMGLAYDPRELPDQFTIVEPPITNQKNSILGEL</sequence>
<name>A0A833RGE1_9POAL</name>
<protein>
    <recommendedName>
        <fullName evidence="3">F-box domain-containing protein</fullName>
    </recommendedName>
</protein>